<sequence>MSAPGGLPPGYPVPAWARVKDPMPTLPVEYQQLVRGGRYAWWRPLLTLLLCVAFDLVVQVVAGFVVGAIAVLTGTDVSRVVQKLSDTSSMGPLTFSVVIIGLVGLIPSAMFASWIVNGVRPRYLASVAGGFRWRWLLRCLMVTVPVFVIYLVLQFVVDSSTSPRPAHWGILLIMVIIGIPFQSAGEEYAFRGLVLQNVGAWFKNPRIGLIVAIIPSMIFFALAHGSHDPWVFSDLAIFALSSCIAAWRTGGLEASIALHATNNVLLMIATLLFGGWNAAFVSSATVGSPIEPLSTLVVNGLCVALILWQAKRVRLQRLYHPRSLVAGQPVGGNAPRWQ</sequence>
<feature type="transmembrane region" description="Helical" evidence="1">
    <location>
        <begin position="260"/>
        <end position="281"/>
    </location>
</feature>
<name>A0A917SHL4_9ACTN</name>
<keyword evidence="1" id="KW-1133">Transmembrane helix</keyword>
<proteinExistence type="predicted"/>
<feature type="transmembrane region" description="Helical" evidence="1">
    <location>
        <begin position="206"/>
        <end position="224"/>
    </location>
</feature>
<comment type="caution">
    <text evidence="3">The sequence shown here is derived from an EMBL/GenBank/DDBJ whole genome shotgun (WGS) entry which is preliminary data.</text>
</comment>
<dbReference type="Proteomes" id="UP000613840">
    <property type="component" value="Unassembled WGS sequence"/>
</dbReference>
<feature type="transmembrane region" description="Helical" evidence="1">
    <location>
        <begin position="230"/>
        <end position="248"/>
    </location>
</feature>
<evidence type="ECO:0000259" key="2">
    <source>
        <dbReference type="Pfam" id="PF02517"/>
    </source>
</evidence>
<dbReference type="EMBL" id="BMMZ01000016">
    <property type="protein sequence ID" value="GGL81380.1"/>
    <property type="molecule type" value="Genomic_DNA"/>
</dbReference>
<dbReference type="GO" id="GO:0004175">
    <property type="term" value="F:endopeptidase activity"/>
    <property type="evidence" value="ECO:0007669"/>
    <property type="project" value="UniProtKB-ARBA"/>
</dbReference>
<evidence type="ECO:0000256" key="1">
    <source>
        <dbReference type="SAM" id="Phobius"/>
    </source>
</evidence>
<gene>
    <name evidence="3" type="ORF">GCM10011575_44570</name>
</gene>
<keyword evidence="4" id="KW-1185">Reference proteome</keyword>
<protein>
    <submittedName>
        <fullName evidence="3">CAAX amino protease</fullName>
    </submittedName>
</protein>
<feature type="domain" description="CAAX prenyl protease 2/Lysostaphin resistance protein A-like" evidence="2">
    <location>
        <begin position="171"/>
        <end position="265"/>
    </location>
</feature>
<reference evidence="3" key="2">
    <citation type="submission" date="2020-09" db="EMBL/GenBank/DDBJ databases">
        <authorList>
            <person name="Sun Q."/>
            <person name="Zhou Y."/>
        </authorList>
    </citation>
    <scope>NUCLEOTIDE SEQUENCE</scope>
    <source>
        <strain evidence="3">CGMCC 4.7306</strain>
    </source>
</reference>
<dbReference type="GO" id="GO:0006508">
    <property type="term" value="P:proteolysis"/>
    <property type="evidence" value="ECO:0007669"/>
    <property type="project" value="UniProtKB-KW"/>
</dbReference>
<dbReference type="GO" id="GO:0080120">
    <property type="term" value="P:CAAX-box protein maturation"/>
    <property type="evidence" value="ECO:0007669"/>
    <property type="project" value="UniProtKB-ARBA"/>
</dbReference>
<keyword evidence="1" id="KW-0812">Transmembrane</keyword>
<feature type="transmembrane region" description="Helical" evidence="1">
    <location>
        <begin position="45"/>
        <end position="73"/>
    </location>
</feature>
<evidence type="ECO:0000313" key="3">
    <source>
        <dbReference type="EMBL" id="GGL81380.1"/>
    </source>
</evidence>
<feature type="transmembrane region" description="Helical" evidence="1">
    <location>
        <begin position="165"/>
        <end position="185"/>
    </location>
</feature>
<organism evidence="3 4">
    <name type="scientific">Microlunatus endophyticus</name>
    <dbReference type="NCBI Taxonomy" id="1716077"/>
    <lineage>
        <taxon>Bacteria</taxon>
        <taxon>Bacillati</taxon>
        <taxon>Actinomycetota</taxon>
        <taxon>Actinomycetes</taxon>
        <taxon>Propionibacteriales</taxon>
        <taxon>Propionibacteriaceae</taxon>
        <taxon>Microlunatus</taxon>
    </lineage>
</organism>
<keyword evidence="3" id="KW-0645">Protease</keyword>
<keyword evidence="1" id="KW-0472">Membrane</keyword>
<dbReference type="AlphaFoldDB" id="A0A917SHL4"/>
<keyword evidence="3" id="KW-0378">Hydrolase</keyword>
<feature type="transmembrane region" description="Helical" evidence="1">
    <location>
        <begin position="135"/>
        <end position="153"/>
    </location>
</feature>
<dbReference type="InterPro" id="IPR003675">
    <property type="entry name" value="Rce1/LyrA-like_dom"/>
</dbReference>
<feature type="transmembrane region" description="Helical" evidence="1">
    <location>
        <begin position="293"/>
        <end position="310"/>
    </location>
</feature>
<feature type="transmembrane region" description="Helical" evidence="1">
    <location>
        <begin position="93"/>
        <end position="115"/>
    </location>
</feature>
<dbReference type="Pfam" id="PF02517">
    <property type="entry name" value="Rce1-like"/>
    <property type="match status" value="1"/>
</dbReference>
<dbReference type="RefSeq" id="WP_188897994.1">
    <property type="nucleotide sequence ID" value="NZ_BMMZ01000016.1"/>
</dbReference>
<reference evidence="3" key="1">
    <citation type="journal article" date="2014" name="Int. J. Syst. Evol. Microbiol.">
        <title>Complete genome sequence of Corynebacterium casei LMG S-19264T (=DSM 44701T), isolated from a smear-ripened cheese.</title>
        <authorList>
            <consortium name="US DOE Joint Genome Institute (JGI-PGF)"/>
            <person name="Walter F."/>
            <person name="Albersmeier A."/>
            <person name="Kalinowski J."/>
            <person name="Ruckert C."/>
        </authorList>
    </citation>
    <scope>NUCLEOTIDE SEQUENCE</scope>
    <source>
        <strain evidence="3">CGMCC 4.7306</strain>
    </source>
</reference>
<evidence type="ECO:0000313" key="4">
    <source>
        <dbReference type="Proteomes" id="UP000613840"/>
    </source>
</evidence>
<accession>A0A917SHL4</accession>